<evidence type="ECO:0008006" key="3">
    <source>
        <dbReference type="Google" id="ProtNLM"/>
    </source>
</evidence>
<sequence length="72" mass="8063">MSGFKIISSKHFAEKLQDRRVDLSLIASIYTEIAKNPFAKIHKISNGDSAIVFAVDRDRGEIKIITGYPVNK</sequence>
<evidence type="ECO:0000313" key="1">
    <source>
        <dbReference type="EMBL" id="SUX41126.1"/>
    </source>
</evidence>
<proteinExistence type="predicted"/>
<dbReference type="Proteomes" id="UP000254161">
    <property type="component" value="Unassembled WGS sequence"/>
</dbReference>
<organism evidence="1 2">
    <name type="scientific">Campylobacter upsaliensis</name>
    <dbReference type="NCBI Taxonomy" id="28080"/>
    <lineage>
        <taxon>Bacteria</taxon>
        <taxon>Pseudomonadati</taxon>
        <taxon>Campylobacterota</taxon>
        <taxon>Epsilonproteobacteria</taxon>
        <taxon>Campylobacterales</taxon>
        <taxon>Campylobacteraceae</taxon>
        <taxon>Campylobacter</taxon>
    </lineage>
</organism>
<evidence type="ECO:0000313" key="2">
    <source>
        <dbReference type="Proteomes" id="UP000254161"/>
    </source>
</evidence>
<dbReference type="GeneID" id="77231681"/>
<accession>A0A381F3K1</accession>
<gene>
    <name evidence="1" type="ORF">NCTC12264_01944</name>
</gene>
<reference evidence="1 2" key="1">
    <citation type="submission" date="2018-06" db="EMBL/GenBank/DDBJ databases">
        <authorList>
            <consortium name="Pathogen Informatics"/>
            <person name="Doyle S."/>
        </authorList>
    </citation>
    <scope>NUCLEOTIDE SEQUENCE [LARGE SCALE GENOMIC DNA]</scope>
    <source>
        <strain evidence="1 2">NCTC12264</strain>
    </source>
</reference>
<dbReference type="AlphaFoldDB" id="A0A381F3K1"/>
<name>A0A381F3K1_CAMUP</name>
<protein>
    <recommendedName>
        <fullName evidence="3">DUF4258 domain-containing protein</fullName>
    </recommendedName>
</protein>
<dbReference type="EMBL" id="UFUZ01000002">
    <property type="protein sequence ID" value="SUX41126.1"/>
    <property type="molecule type" value="Genomic_DNA"/>
</dbReference>
<dbReference type="RefSeq" id="WP_004276569.1">
    <property type="nucleotide sequence ID" value="NZ_JANKIN010000023.1"/>
</dbReference>